<dbReference type="GO" id="GO:0030395">
    <property type="term" value="F:lactose binding"/>
    <property type="evidence" value="ECO:0007669"/>
    <property type="project" value="TreeGrafter"/>
</dbReference>
<dbReference type="SMART" id="SM00908">
    <property type="entry name" value="Gal-bind_lectin"/>
    <property type="match status" value="1"/>
</dbReference>
<dbReference type="EMBL" id="DYDO01000001">
    <property type="protein sequence ID" value="DBA32239.1"/>
    <property type="molecule type" value="Genomic_DNA"/>
</dbReference>
<feature type="domain" description="Galectin" evidence="3">
    <location>
        <begin position="4"/>
        <end position="130"/>
    </location>
</feature>
<evidence type="ECO:0000256" key="1">
    <source>
        <dbReference type="ARBA" id="ARBA00022734"/>
    </source>
</evidence>
<dbReference type="Proteomes" id="UP001181693">
    <property type="component" value="Unassembled WGS sequence"/>
</dbReference>
<dbReference type="PANTHER" id="PTHR11346">
    <property type="entry name" value="GALECTIN"/>
    <property type="match status" value="1"/>
</dbReference>
<protein>
    <recommendedName>
        <fullName evidence="2">Galectin</fullName>
    </recommendedName>
</protein>
<dbReference type="Gene3D" id="2.60.120.200">
    <property type="match status" value="1"/>
</dbReference>
<name>A0AAV3AWS8_PYXAD</name>
<evidence type="ECO:0000313" key="5">
    <source>
        <dbReference type="Proteomes" id="UP001181693"/>
    </source>
</evidence>
<evidence type="ECO:0000256" key="2">
    <source>
        <dbReference type="RuleBase" id="RU102079"/>
    </source>
</evidence>
<evidence type="ECO:0000259" key="3">
    <source>
        <dbReference type="PROSITE" id="PS51304"/>
    </source>
</evidence>
<proteinExistence type="predicted"/>
<dbReference type="SUPFAM" id="SSF49899">
    <property type="entry name" value="Concanavalin A-like lectins/glucanases"/>
    <property type="match status" value="1"/>
</dbReference>
<evidence type="ECO:0000313" key="4">
    <source>
        <dbReference type="EMBL" id="DBA32239.1"/>
    </source>
</evidence>
<dbReference type="InterPro" id="IPR001079">
    <property type="entry name" value="Galectin_CRD"/>
</dbReference>
<accession>A0AAV3AWS8</accession>
<dbReference type="CDD" id="cd00070">
    <property type="entry name" value="GLECT"/>
    <property type="match status" value="1"/>
</dbReference>
<dbReference type="GO" id="GO:0043236">
    <property type="term" value="F:laminin binding"/>
    <property type="evidence" value="ECO:0007669"/>
    <property type="project" value="TreeGrafter"/>
</dbReference>
<dbReference type="GO" id="GO:0005615">
    <property type="term" value="C:extracellular space"/>
    <property type="evidence" value="ECO:0007669"/>
    <property type="project" value="TreeGrafter"/>
</dbReference>
<organism evidence="4 5">
    <name type="scientific">Pyxicephalus adspersus</name>
    <name type="common">African bullfrog</name>
    <dbReference type="NCBI Taxonomy" id="30357"/>
    <lineage>
        <taxon>Eukaryota</taxon>
        <taxon>Metazoa</taxon>
        <taxon>Chordata</taxon>
        <taxon>Craniata</taxon>
        <taxon>Vertebrata</taxon>
        <taxon>Euteleostomi</taxon>
        <taxon>Amphibia</taxon>
        <taxon>Batrachia</taxon>
        <taxon>Anura</taxon>
        <taxon>Neobatrachia</taxon>
        <taxon>Ranoidea</taxon>
        <taxon>Pyxicephalidae</taxon>
        <taxon>Pyxicephalinae</taxon>
        <taxon>Pyxicephalus</taxon>
    </lineage>
</organism>
<gene>
    <name evidence="4" type="ORF">GDO54_000047</name>
</gene>
<reference evidence="4" key="1">
    <citation type="thesis" date="2020" institute="ProQuest LLC" country="789 East Eisenhower Parkway, Ann Arbor, MI, USA">
        <title>Comparative Genomics and Chromosome Evolution.</title>
        <authorList>
            <person name="Mudd A.B."/>
        </authorList>
    </citation>
    <scope>NUCLEOTIDE SEQUENCE</scope>
    <source>
        <strain evidence="4">1538</strain>
        <tissue evidence="4">Blood</tissue>
    </source>
</reference>
<dbReference type="PANTHER" id="PTHR11346:SF97">
    <property type="entry name" value="GALECTIN-1"/>
    <property type="match status" value="1"/>
</dbReference>
<sequence length="130" mass="14539">MLGGVIVNNLLVRHGQFIKVKGFIAEDCTDFAINLGKDPENLLLHFNPRFDLSGVTNKIFCNSRENGVWGEEQSEDLFPFQKGSDATVCLCIVHLSCIFSKVIIVMDECKEVVMALDEGIKLCYSGYIFN</sequence>
<dbReference type="AlphaFoldDB" id="A0AAV3AWS8"/>
<keyword evidence="1 2" id="KW-0430">Lectin</keyword>
<dbReference type="InterPro" id="IPR044156">
    <property type="entry name" value="Galectin-like"/>
</dbReference>
<comment type="caution">
    <text evidence="4">The sequence shown here is derived from an EMBL/GenBank/DDBJ whole genome shotgun (WGS) entry which is preliminary data.</text>
</comment>
<dbReference type="Pfam" id="PF00337">
    <property type="entry name" value="Gal-bind_lectin"/>
    <property type="match status" value="1"/>
</dbReference>
<dbReference type="InterPro" id="IPR013320">
    <property type="entry name" value="ConA-like_dom_sf"/>
</dbReference>
<keyword evidence="5" id="KW-1185">Reference proteome</keyword>
<dbReference type="SMART" id="SM00276">
    <property type="entry name" value="GLECT"/>
    <property type="match status" value="1"/>
</dbReference>
<dbReference type="PROSITE" id="PS51304">
    <property type="entry name" value="GALECTIN"/>
    <property type="match status" value="1"/>
</dbReference>